<proteinExistence type="predicted"/>
<gene>
    <name evidence="3" type="primary">LOC107218075</name>
</gene>
<evidence type="ECO:0000313" key="3">
    <source>
        <dbReference type="RefSeq" id="XP_015511308.2"/>
    </source>
</evidence>
<keyword evidence="1" id="KW-0812">Transmembrane</keyword>
<dbReference type="InParanoid" id="A0A6J0BC81"/>
<dbReference type="AlphaFoldDB" id="A0A6J0BC81"/>
<evidence type="ECO:0000313" key="2">
    <source>
        <dbReference type="Proteomes" id="UP000829291"/>
    </source>
</evidence>
<keyword evidence="1" id="KW-1133">Transmembrane helix</keyword>
<keyword evidence="2" id="KW-1185">Reference proteome</keyword>
<dbReference type="KEGG" id="nlo:107218075"/>
<organism evidence="3">
    <name type="scientific">Neodiprion lecontei</name>
    <name type="common">Redheaded pine sawfly</name>
    <dbReference type="NCBI Taxonomy" id="441921"/>
    <lineage>
        <taxon>Eukaryota</taxon>
        <taxon>Metazoa</taxon>
        <taxon>Ecdysozoa</taxon>
        <taxon>Arthropoda</taxon>
        <taxon>Hexapoda</taxon>
        <taxon>Insecta</taxon>
        <taxon>Pterygota</taxon>
        <taxon>Neoptera</taxon>
        <taxon>Endopterygota</taxon>
        <taxon>Hymenoptera</taxon>
        <taxon>Tenthredinoidea</taxon>
        <taxon>Diprionidae</taxon>
        <taxon>Diprioninae</taxon>
        <taxon>Neodiprion</taxon>
    </lineage>
</organism>
<reference evidence="3" key="1">
    <citation type="submission" date="2025-08" db="UniProtKB">
        <authorList>
            <consortium name="RefSeq"/>
        </authorList>
    </citation>
    <scope>IDENTIFICATION</scope>
    <source>
        <tissue evidence="3">Thorax and Abdomen</tissue>
    </source>
</reference>
<keyword evidence="1" id="KW-0472">Membrane</keyword>
<dbReference type="OrthoDB" id="6610237at2759"/>
<feature type="transmembrane region" description="Helical" evidence="1">
    <location>
        <begin position="600"/>
        <end position="625"/>
    </location>
</feature>
<protein>
    <submittedName>
        <fullName evidence="3">Uncharacterized protein LOC107218075 isoform X1</fullName>
    </submittedName>
</protein>
<dbReference type="GeneID" id="107218075"/>
<accession>A0A6J0BC81</accession>
<evidence type="ECO:0000256" key="1">
    <source>
        <dbReference type="SAM" id="Phobius"/>
    </source>
</evidence>
<dbReference type="RefSeq" id="XP_015511308.2">
    <property type="nucleotide sequence ID" value="XM_015655822.2"/>
</dbReference>
<sequence>MSKDTKSGPSFSPTQFQAALCAWCWISAICISIGDASSTQEPRMVIVRESAELFRNSYDPRILDGSLKNESTILLKKGNDSNLSATKKISLIRYYMSPKIPNEPIAVVIDTADRFYENVKRLWRIVMAGNKVQENLLLFAYNDTDCKLVRTLYDHNGDAAEALTRIPLSAPGSEGAERMLECVNFALKMVQPDSSILLFTGRKLGNGTFLESTVTGMMSKRCEFNGIWCADKPGRVEEINDYEAIAHRTNGHFLQFTKFDLDQLVTGLGTEPYPKNRPQGSTESNDLDLDINGAILPPEITTGSTATSPWTSVLRAATIINEKGAGDESADLLYDPRINRTKTRVYSARMATAEDKAEPREALELEDMRVASLTAIEQATRLETTTVEITAETSLVGRPGSVSRLIFRVTNNYPLTIRHYFQAKSTSLNVVYLQPRNSWIESGQSLSVVADVLVPSSSTDSTTGTVSLVVQGIDTVEKSTYLYVRQTGSTISDTNKPTITHSFNNNCAGKLESGTCANSLWSVDVTIQDSDSGLQRITSSPKGIRATTSFVSGTKSTTRFQYAATCCQTSVVVTAYDLLGNSNSRTIDVTAWDNLSESQIAAIVLGAFLLLLIIVAIVLVIICCIRRRKKSQDLPYTQRYGSRPPARAERTSF</sequence>
<dbReference type="Proteomes" id="UP000829291">
    <property type="component" value="Chromosome 6"/>
</dbReference>
<name>A0A6J0BC81_NEOLC</name>